<reference evidence="9 10" key="1">
    <citation type="submission" date="2013-08" db="EMBL/GenBank/DDBJ databases">
        <authorList>
            <person name="Durkin A.S."/>
            <person name="Haft D.R."/>
            <person name="McCorrison J."/>
            <person name="Torralba M."/>
            <person name="Gillis M."/>
            <person name="Haft D.H."/>
            <person name="Methe B."/>
            <person name="Sutton G."/>
            <person name="Nelson K.E."/>
        </authorList>
    </citation>
    <scope>NUCLEOTIDE SEQUENCE [LARGE SCALE GENOMIC DNA]</scope>
    <source>
        <strain evidence="9 10">F0195</strain>
    </source>
</reference>
<dbReference type="GO" id="GO:0030246">
    <property type="term" value="F:carbohydrate binding"/>
    <property type="evidence" value="ECO:0007669"/>
    <property type="project" value="InterPro"/>
</dbReference>
<comment type="catalytic activity">
    <reaction evidence="5">
        <text>alpha-D-glucose = beta-D-glucose</text>
        <dbReference type="Rhea" id="RHEA:10264"/>
        <dbReference type="ChEBI" id="CHEBI:15903"/>
        <dbReference type="ChEBI" id="CHEBI:17925"/>
        <dbReference type="EC" id="5.1.3.3"/>
    </reaction>
</comment>
<dbReference type="GO" id="GO:0006006">
    <property type="term" value="P:glucose metabolic process"/>
    <property type="evidence" value="ECO:0007669"/>
    <property type="project" value="TreeGrafter"/>
</dbReference>
<keyword evidence="3 5" id="KW-0413">Isomerase</keyword>
<dbReference type="PATRIC" id="fig|1125712.3.peg.2263"/>
<evidence type="ECO:0000256" key="8">
    <source>
        <dbReference type="PIRSR" id="PIRSR005096-3"/>
    </source>
</evidence>
<gene>
    <name evidence="9" type="ORF">HMPREF1316_1268</name>
</gene>
<dbReference type="EC" id="5.1.3.3" evidence="5"/>
<dbReference type="Pfam" id="PF01263">
    <property type="entry name" value="Aldose_epim"/>
    <property type="match status" value="1"/>
</dbReference>
<dbReference type="PANTHER" id="PTHR10091:SF0">
    <property type="entry name" value="GALACTOSE MUTAROTASE"/>
    <property type="match status" value="1"/>
</dbReference>
<dbReference type="eggNOG" id="COG2017">
    <property type="taxonomic scope" value="Bacteria"/>
</dbReference>
<name>U2TJF2_9ACTN</name>
<comment type="pathway">
    <text evidence="1 5">Carbohydrate metabolism; hexose metabolism.</text>
</comment>
<evidence type="ECO:0000256" key="4">
    <source>
        <dbReference type="ARBA" id="ARBA00023277"/>
    </source>
</evidence>
<dbReference type="Proteomes" id="UP000016638">
    <property type="component" value="Unassembled WGS sequence"/>
</dbReference>
<evidence type="ECO:0000313" key="9">
    <source>
        <dbReference type="EMBL" id="ERL06313.1"/>
    </source>
</evidence>
<dbReference type="AlphaFoldDB" id="U2TJF2"/>
<keyword evidence="10" id="KW-1185">Reference proteome</keyword>
<dbReference type="InterPro" id="IPR015443">
    <property type="entry name" value="Aldose_1-epimerase"/>
</dbReference>
<comment type="caution">
    <text evidence="9">The sequence shown here is derived from an EMBL/GenBank/DDBJ whole genome shotgun (WGS) entry which is preliminary data.</text>
</comment>
<evidence type="ECO:0000256" key="7">
    <source>
        <dbReference type="PIRSR" id="PIRSR005096-2"/>
    </source>
</evidence>
<feature type="active site" description="Proton acceptor" evidence="6">
    <location>
        <position position="314"/>
    </location>
</feature>
<proteinExistence type="inferred from homology"/>
<organism evidence="9 10">
    <name type="scientific">Olsenella profusa F0195</name>
    <dbReference type="NCBI Taxonomy" id="1125712"/>
    <lineage>
        <taxon>Bacteria</taxon>
        <taxon>Bacillati</taxon>
        <taxon>Actinomycetota</taxon>
        <taxon>Coriobacteriia</taxon>
        <taxon>Coriobacteriales</taxon>
        <taxon>Atopobiaceae</taxon>
        <taxon>Olsenella</taxon>
    </lineage>
</organism>
<comment type="similarity">
    <text evidence="2 5">Belongs to the aldose epimerase family.</text>
</comment>
<dbReference type="PANTHER" id="PTHR10091">
    <property type="entry name" value="ALDOSE-1-EPIMERASE"/>
    <property type="match status" value="1"/>
</dbReference>
<feature type="active site" description="Proton donor" evidence="6">
    <location>
        <position position="186"/>
    </location>
</feature>
<protein>
    <recommendedName>
        <fullName evidence="5">Aldose 1-epimerase</fullName>
        <ecNumber evidence="5">5.1.3.3</ecNumber>
    </recommendedName>
</protein>
<dbReference type="CDD" id="cd09019">
    <property type="entry name" value="galactose_mutarotase_like"/>
    <property type="match status" value="1"/>
</dbReference>
<evidence type="ECO:0000256" key="5">
    <source>
        <dbReference type="PIRNR" id="PIRNR005096"/>
    </source>
</evidence>
<dbReference type="EMBL" id="AWEZ01000067">
    <property type="protein sequence ID" value="ERL06313.1"/>
    <property type="molecule type" value="Genomic_DNA"/>
</dbReference>
<dbReference type="STRING" id="1125712.HMPREF1316_1268"/>
<evidence type="ECO:0000256" key="2">
    <source>
        <dbReference type="ARBA" id="ARBA00006206"/>
    </source>
</evidence>
<feature type="binding site" evidence="8">
    <location>
        <begin position="186"/>
        <end position="188"/>
    </location>
    <ligand>
        <name>beta-D-galactose</name>
        <dbReference type="ChEBI" id="CHEBI:27667"/>
    </ligand>
</feature>
<evidence type="ECO:0000256" key="6">
    <source>
        <dbReference type="PIRSR" id="PIRSR005096-1"/>
    </source>
</evidence>
<dbReference type="SUPFAM" id="SSF74650">
    <property type="entry name" value="Galactose mutarotase-like"/>
    <property type="match status" value="1"/>
</dbReference>
<evidence type="ECO:0000256" key="3">
    <source>
        <dbReference type="ARBA" id="ARBA00023235"/>
    </source>
</evidence>
<dbReference type="InterPro" id="IPR008183">
    <property type="entry name" value="Aldose_1/G6P_1-epimerase"/>
</dbReference>
<evidence type="ECO:0000313" key="10">
    <source>
        <dbReference type="Proteomes" id="UP000016638"/>
    </source>
</evidence>
<dbReference type="InterPro" id="IPR011013">
    <property type="entry name" value="Gal_mutarotase_sf_dom"/>
</dbReference>
<feature type="binding site" evidence="7">
    <location>
        <position position="252"/>
    </location>
    <ligand>
        <name>beta-D-galactose</name>
        <dbReference type="ChEBI" id="CHEBI:27667"/>
    </ligand>
</feature>
<accession>U2TJF2</accession>
<feature type="binding site" evidence="8">
    <location>
        <begin position="84"/>
        <end position="85"/>
    </location>
    <ligand>
        <name>beta-D-galactose</name>
        <dbReference type="ChEBI" id="CHEBI:27667"/>
    </ligand>
</feature>
<dbReference type="InterPro" id="IPR047215">
    <property type="entry name" value="Galactose_mutarotase-like"/>
</dbReference>
<dbReference type="GO" id="GO:0033499">
    <property type="term" value="P:galactose catabolic process via UDP-galactose, Leloir pathway"/>
    <property type="evidence" value="ECO:0007669"/>
    <property type="project" value="TreeGrafter"/>
</dbReference>
<dbReference type="UniPathway" id="UPA00242"/>
<sequence length="351" mass="36661">MGEVMAVLTRPFGATESGRAVCLHMLSIASGMSVSICEVGAAIQSVVVPDGRGNFVDVALGYDGAPGYLHNGACIGAILGRNANRIAGARFELGGTTHRLAANDGPNNLHSGPHPWHERLWQVGEVPHDTPDGASVTLELVSRAGDQGFPGAADVRATYTLHDDQRLELTIEASATEATIINSTSHAYWNLNGHASGTAMAHTLQLESAAYTPVDAALIPTGEVAPVAGTPYDFRSGHALGDILQRLPQGLDTNFVLSNAECVERAATLVGNETGVRMTLSCDAPGLQVYTAGGLDARGKAGAHYGNGAGIALEAQFYPDAIHHAAFPQPIYAPGHPFLRRVTFAFDAPGR</sequence>
<dbReference type="PIRSF" id="PIRSF005096">
    <property type="entry name" value="GALM"/>
    <property type="match status" value="1"/>
</dbReference>
<evidence type="ECO:0000256" key="1">
    <source>
        <dbReference type="ARBA" id="ARBA00005028"/>
    </source>
</evidence>
<dbReference type="InterPro" id="IPR014718">
    <property type="entry name" value="GH-type_carb-bd"/>
</dbReference>
<dbReference type="Gene3D" id="2.70.98.10">
    <property type="match status" value="1"/>
</dbReference>
<dbReference type="GO" id="GO:0004034">
    <property type="term" value="F:aldose 1-epimerase activity"/>
    <property type="evidence" value="ECO:0007669"/>
    <property type="project" value="UniProtKB-EC"/>
</dbReference>
<keyword evidence="4 5" id="KW-0119">Carbohydrate metabolism</keyword>